<feature type="transmembrane region" description="Helical" evidence="2">
    <location>
        <begin position="67"/>
        <end position="87"/>
    </location>
</feature>
<evidence type="ECO:0000313" key="4">
    <source>
        <dbReference type="Proteomes" id="UP000603352"/>
    </source>
</evidence>
<feature type="region of interest" description="Disordered" evidence="1">
    <location>
        <begin position="97"/>
        <end position="158"/>
    </location>
</feature>
<dbReference type="Proteomes" id="UP000603352">
    <property type="component" value="Unassembled WGS sequence"/>
</dbReference>
<feature type="compositionally biased region" description="Gly residues" evidence="1">
    <location>
        <begin position="134"/>
        <end position="152"/>
    </location>
</feature>
<feature type="transmembrane region" description="Helical" evidence="2">
    <location>
        <begin position="35"/>
        <end position="55"/>
    </location>
</feature>
<reference evidence="4" key="1">
    <citation type="journal article" date="2019" name="Int. J. Syst. Evol. Microbiol.">
        <title>The Global Catalogue of Microorganisms (GCM) 10K type strain sequencing project: providing services to taxonomists for standard genome sequencing and annotation.</title>
        <authorList>
            <consortium name="The Broad Institute Genomics Platform"/>
            <consortium name="The Broad Institute Genome Sequencing Center for Infectious Disease"/>
            <person name="Wu L."/>
            <person name="Ma J."/>
        </authorList>
    </citation>
    <scope>NUCLEOTIDE SEQUENCE [LARGE SCALE GENOMIC DNA]</scope>
    <source>
        <strain evidence="4">CGMCC 1.10188</strain>
    </source>
</reference>
<keyword evidence="4" id="KW-1185">Reference proteome</keyword>
<evidence type="ECO:0000256" key="1">
    <source>
        <dbReference type="SAM" id="MobiDB-lite"/>
    </source>
</evidence>
<proteinExistence type="predicted"/>
<name>A0ABQ1IFR4_9PROT</name>
<dbReference type="RefSeq" id="WP_188577329.1">
    <property type="nucleotide sequence ID" value="NZ_BMDZ01000019.1"/>
</dbReference>
<evidence type="ECO:0000256" key="2">
    <source>
        <dbReference type="SAM" id="Phobius"/>
    </source>
</evidence>
<gene>
    <name evidence="3" type="ORF">GCM10011505_19890</name>
</gene>
<keyword evidence="2" id="KW-0472">Membrane</keyword>
<sequence length="158" mass="16473">MDQTAIQTIVYATMRDPILWVLCIAIGWRLKRPLITLLWMLTAGGLFFGLFRGMIYRVAFNEPLEGGAFGIVVASALILTLAGGIAVHGLRMLAAGRGTSTTHDTGTGANGGTPASKAGPASRRDDRAGRRGKQGGPGQGGQNRGSPGQGGQGRRDRG</sequence>
<comment type="caution">
    <text evidence="3">The sequence shown here is derived from an EMBL/GenBank/DDBJ whole genome shotgun (WGS) entry which is preliminary data.</text>
</comment>
<keyword evidence="2" id="KW-1133">Transmembrane helix</keyword>
<feature type="transmembrane region" description="Helical" evidence="2">
    <location>
        <begin position="6"/>
        <end position="28"/>
    </location>
</feature>
<dbReference type="EMBL" id="BMDZ01000019">
    <property type="protein sequence ID" value="GGB38356.1"/>
    <property type="molecule type" value="Genomic_DNA"/>
</dbReference>
<protein>
    <submittedName>
        <fullName evidence="3">Uncharacterized protein</fullName>
    </submittedName>
</protein>
<accession>A0ABQ1IFR4</accession>
<keyword evidence="2" id="KW-0812">Transmembrane</keyword>
<evidence type="ECO:0000313" key="3">
    <source>
        <dbReference type="EMBL" id="GGB38356.1"/>
    </source>
</evidence>
<feature type="compositionally biased region" description="Polar residues" evidence="1">
    <location>
        <begin position="98"/>
        <end position="107"/>
    </location>
</feature>
<organism evidence="3 4">
    <name type="scientific">Tistrella bauzanensis</name>
    <dbReference type="NCBI Taxonomy" id="657419"/>
    <lineage>
        <taxon>Bacteria</taxon>
        <taxon>Pseudomonadati</taxon>
        <taxon>Pseudomonadota</taxon>
        <taxon>Alphaproteobacteria</taxon>
        <taxon>Geminicoccales</taxon>
        <taxon>Geminicoccaceae</taxon>
        <taxon>Tistrella</taxon>
    </lineage>
</organism>